<evidence type="ECO:0000313" key="2">
    <source>
        <dbReference type="Proteomes" id="UP001055879"/>
    </source>
</evidence>
<gene>
    <name evidence="1" type="ORF">L6452_42592</name>
</gene>
<dbReference type="EMBL" id="CM042063">
    <property type="protein sequence ID" value="KAI3667527.1"/>
    <property type="molecule type" value="Genomic_DNA"/>
</dbReference>
<organism evidence="1 2">
    <name type="scientific">Arctium lappa</name>
    <name type="common">Greater burdock</name>
    <name type="synonym">Lappa major</name>
    <dbReference type="NCBI Taxonomy" id="4217"/>
    <lineage>
        <taxon>Eukaryota</taxon>
        <taxon>Viridiplantae</taxon>
        <taxon>Streptophyta</taxon>
        <taxon>Embryophyta</taxon>
        <taxon>Tracheophyta</taxon>
        <taxon>Spermatophyta</taxon>
        <taxon>Magnoliopsida</taxon>
        <taxon>eudicotyledons</taxon>
        <taxon>Gunneridae</taxon>
        <taxon>Pentapetalae</taxon>
        <taxon>asterids</taxon>
        <taxon>campanulids</taxon>
        <taxon>Asterales</taxon>
        <taxon>Asteraceae</taxon>
        <taxon>Carduoideae</taxon>
        <taxon>Cardueae</taxon>
        <taxon>Arctiinae</taxon>
        <taxon>Arctium</taxon>
    </lineage>
</organism>
<reference evidence="2" key="1">
    <citation type="journal article" date="2022" name="Mol. Ecol. Resour.">
        <title>The genomes of chicory, endive, great burdock and yacon provide insights into Asteraceae palaeo-polyploidization history and plant inulin production.</title>
        <authorList>
            <person name="Fan W."/>
            <person name="Wang S."/>
            <person name="Wang H."/>
            <person name="Wang A."/>
            <person name="Jiang F."/>
            <person name="Liu H."/>
            <person name="Zhao H."/>
            <person name="Xu D."/>
            <person name="Zhang Y."/>
        </authorList>
    </citation>
    <scope>NUCLEOTIDE SEQUENCE [LARGE SCALE GENOMIC DNA]</scope>
    <source>
        <strain evidence="2">cv. Niubang</strain>
    </source>
</reference>
<proteinExistence type="predicted"/>
<dbReference type="Proteomes" id="UP001055879">
    <property type="component" value="Linkage Group LG17"/>
</dbReference>
<name>A0ACB8XIW9_ARCLA</name>
<comment type="caution">
    <text evidence="1">The sequence shown here is derived from an EMBL/GenBank/DDBJ whole genome shotgun (WGS) entry which is preliminary data.</text>
</comment>
<reference evidence="1 2" key="2">
    <citation type="journal article" date="2022" name="Mol. Ecol. Resour.">
        <title>The genomes of chicory, endive, great burdock and yacon provide insights into Asteraceae paleo-polyploidization history and plant inulin production.</title>
        <authorList>
            <person name="Fan W."/>
            <person name="Wang S."/>
            <person name="Wang H."/>
            <person name="Wang A."/>
            <person name="Jiang F."/>
            <person name="Liu H."/>
            <person name="Zhao H."/>
            <person name="Xu D."/>
            <person name="Zhang Y."/>
        </authorList>
    </citation>
    <scope>NUCLEOTIDE SEQUENCE [LARGE SCALE GENOMIC DNA]</scope>
    <source>
        <strain evidence="2">cv. Niubang</strain>
    </source>
</reference>
<protein>
    <submittedName>
        <fullName evidence="1">Uncharacterized protein</fullName>
    </submittedName>
</protein>
<sequence length="80" mass="9345">MRIVKVHLIHKYPYTGRWKEARWSPETWLAGVDRSRREGSMDIDTFVDGRNLDITANKRCVLKEARVKQSIEGGVFTLRV</sequence>
<evidence type="ECO:0000313" key="1">
    <source>
        <dbReference type="EMBL" id="KAI3667527.1"/>
    </source>
</evidence>
<accession>A0ACB8XIW9</accession>
<keyword evidence="2" id="KW-1185">Reference proteome</keyword>